<accession>A0A140NFX7</accession>
<reference evidence="8 9" key="1">
    <citation type="journal article" date="2012" name="J. Bacteriol.">
        <title>Complete Genome Sequence of Providencia stuartii Clinical Isolate MRSN 2154.</title>
        <authorList>
            <person name="Clifford R.J."/>
            <person name="Hang J."/>
            <person name="Riley M.C."/>
            <person name="Onmus-Leone F."/>
            <person name="Kuschner R.A."/>
            <person name="Lesho E.P."/>
            <person name="Waterman P.E."/>
        </authorList>
    </citation>
    <scope>NUCLEOTIDE SEQUENCE [LARGE SCALE GENOMIC DNA]</scope>
    <source>
        <strain evidence="8 9">MRSN 2154</strain>
    </source>
</reference>
<keyword evidence="4 7" id="KW-0812">Transmembrane</keyword>
<feature type="transmembrane region" description="Helical" evidence="7">
    <location>
        <begin position="157"/>
        <end position="180"/>
    </location>
</feature>
<dbReference type="EMBL" id="CP003488">
    <property type="protein sequence ID" value="AFH92015.1"/>
    <property type="molecule type" value="Genomic_DNA"/>
</dbReference>
<sequence>MSISANSLINDSVNFFKNQLGGLFTIALLAAVVSVIIYAILIPDPQLFVTYLESLKKLTEVGSQGAQYWLENMTDQEKNAIIHVFFGTLLPTILGSTILICGVLSYINRLSRGEDITAMQALSSSLPKIPSIFLLVLICSLLVQIGINLFIVPGVLLAIGFSLAPAVLISENVSPFSAIGKSWKIAYANWRIILPMIMIWLASQMLVALLFNMFELNYIVSNGISFFVNNLIAAFVLLYFFRLYMLVNLK</sequence>
<evidence type="ECO:0000256" key="3">
    <source>
        <dbReference type="ARBA" id="ARBA00022475"/>
    </source>
</evidence>
<organism evidence="8 9">
    <name type="scientific">Providencia stuartii (strain MRSN 2154)</name>
    <dbReference type="NCBI Taxonomy" id="1157951"/>
    <lineage>
        <taxon>Bacteria</taxon>
        <taxon>Pseudomonadati</taxon>
        <taxon>Pseudomonadota</taxon>
        <taxon>Gammaproteobacteria</taxon>
        <taxon>Enterobacterales</taxon>
        <taxon>Morganellaceae</taxon>
        <taxon>Providencia</taxon>
    </lineage>
</organism>
<keyword evidence="7" id="KW-0997">Cell inner membrane</keyword>
<dbReference type="AlphaFoldDB" id="A0A140NFX7"/>
<dbReference type="PATRIC" id="fig|1157951.4.peg.115"/>
<evidence type="ECO:0000256" key="6">
    <source>
        <dbReference type="ARBA" id="ARBA00023136"/>
    </source>
</evidence>
<dbReference type="GeneID" id="93519149"/>
<evidence type="ECO:0000256" key="1">
    <source>
        <dbReference type="ARBA" id="ARBA00004429"/>
    </source>
</evidence>
<dbReference type="KEGG" id="psi:S70_00560"/>
<keyword evidence="6 7" id="KW-0472">Membrane</keyword>
<gene>
    <name evidence="8" type="ordered locus">S70_00560</name>
</gene>
<keyword evidence="3 7" id="KW-1003">Cell membrane</keyword>
<dbReference type="HAMAP" id="MF_01067">
    <property type="entry name" value="UPF0259"/>
    <property type="match status" value="1"/>
</dbReference>
<protein>
    <recommendedName>
        <fullName evidence="7">UPF0259 membrane protein S70_00560</fullName>
    </recommendedName>
</protein>
<name>A0A140NFX7_PROSM</name>
<dbReference type="HOGENOM" id="CLU_073287_0_0_6"/>
<evidence type="ECO:0000256" key="2">
    <source>
        <dbReference type="ARBA" id="ARBA00005633"/>
    </source>
</evidence>
<dbReference type="Proteomes" id="UP000005012">
    <property type="component" value="Chromosome"/>
</dbReference>
<dbReference type="RefSeq" id="WP_014656057.1">
    <property type="nucleotide sequence ID" value="NC_017731.1"/>
</dbReference>
<evidence type="ECO:0000256" key="7">
    <source>
        <dbReference type="HAMAP-Rule" id="MF_01067"/>
    </source>
</evidence>
<comment type="subcellular location">
    <subcellularLocation>
        <location evidence="1 7">Cell inner membrane</location>
        <topology evidence="1 7">Multi-pass membrane protein</topology>
    </subcellularLocation>
</comment>
<dbReference type="Pfam" id="PF06790">
    <property type="entry name" value="UPF0259"/>
    <property type="match status" value="1"/>
</dbReference>
<feature type="transmembrane region" description="Helical" evidence="7">
    <location>
        <begin position="129"/>
        <end position="151"/>
    </location>
</feature>
<feature type="transmembrane region" description="Helical" evidence="7">
    <location>
        <begin position="192"/>
        <end position="214"/>
    </location>
</feature>
<keyword evidence="5 7" id="KW-1133">Transmembrane helix</keyword>
<comment type="similarity">
    <text evidence="2 7">Belongs to the UPF0259 family.</text>
</comment>
<dbReference type="GO" id="GO:0005886">
    <property type="term" value="C:plasma membrane"/>
    <property type="evidence" value="ECO:0007669"/>
    <property type="project" value="UniProtKB-SubCell"/>
</dbReference>
<evidence type="ECO:0000256" key="4">
    <source>
        <dbReference type="ARBA" id="ARBA00022692"/>
    </source>
</evidence>
<feature type="transmembrane region" description="Helical" evidence="7">
    <location>
        <begin position="20"/>
        <end position="42"/>
    </location>
</feature>
<evidence type="ECO:0000313" key="9">
    <source>
        <dbReference type="Proteomes" id="UP000005012"/>
    </source>
</evidence>
<dbReference type="OrthoDB" id="6454524at2"/>
<feature type="transmembrane region" description="Helical" evidence="7">
    <location>
        <begin position="80"/>
        <end position="108"/>
    </location>
</feature>
<reference evidence="9" key="2">
    <citation type="submission" date="2012-04" db="EMBL/GenBank/DDBJ databases">
        <title>Complete genome sequence of Providencia stuartii clinical isolate MRSN 2154.</title>
        <authorList>
            <person name="Clifford R.J."/>
            <person name="Hang J."/>
            <person name="Riley M.C."/>
            <person name="Onmus-Leone F."/>
            <person name="Kuschner R.A."/>
            <person name="Lesho E.P."/>
            <person name="Waterman P.E."/>
        </authorList>
    </citation>
    <scope>NUCLEOTIDE SEQUENCE [LARGE SCALE GENOMIC DNA]</scope>
    <source>
        <strain evidence="9">MRSN 2154</strain>
    </source>
</reference>
<dbReference type="InterPro" id="IPR009627">
    <property type="entry name" value="UPF0259"/>
</dbReference>
<feature type="transmembrane region" description="Helical" evidence="7">
    <location>
        <begin position="226"/>
        <end position="247"/>
    </location>
</feature>
<proteinExistence type="inferred from homology"/>
<evidence type="ECO:0000313" key="8">
    <source>
        <dbReference type="EMBL" id="AFH92015.1"/>
    </source>
</evidence>
<evidence type="ECO:0000256" key="5">
    <source>
        <dbReference type="ARBA" id="ARBA00022989"/>
    </source>
</evidence>